<sequence length="89" mass="9415">MTTTRRADNHNRGEARTNLAGNLWAAAFHGSVAASDGNPIPAENMPDGKARNGDDDGGDGAHGGADVPNPRVRRQRRKKPNTTKQSLAT</sequence>
<dbReference type="RefSeq" id="WP_256612215.1">
    <property type="nucleotide sequence ID" value="NZ_JANIBM010000031.1"/>
</dbReference>
<feature type="compositionally biased region" description="Basic residues" evidence="1">
    <location>
        <begin position="71"/>
        <end position="81"/>
    </location>
</feature>
<proteinExistence type="predicted"/>
<accession>A0ABT1UMM4</accession>
<evidence type="ECO:0000313" key="3">
    <source>
        <dbReference type="Proteomes" id="UP001524569"/>
    </source>
</evidence>
<reference evidence="2 3" key="1">
    <citation type="submission" date="2022-07" db="EMBL/GenBank/DDBJ databases">
        <title>Methylomonas rivi sp. nov., Methylomonas rosea sp. nov., Methylomonas aureus sp. nov. and Methylomonas subterranea sp. nov., four novel methanotrophs isolated from a freshwater creek and the deep terrestrial subsurface.</title>
        <authorList>
            <person name="Abin C."/>
            <person name="Sankaranarayanan K."/>
            <person name="Garner C."/>
            <person name="Sindelar R."/>
            <person name="Kotary K."/>
            <person name="Garner R."/>
            <person name="Barclay S."/>
            <person name="Lawson P."/>
            <person name="Krumholz L."/>
        </authorList>
    </citation>
    <scope>NUCLEOTIDE SEQUENCE [LARGE SCALE GENOMIC DNA]</scope>
    <source>
        <strain evidence="2 3">SURF-1</strain>
    </source>
</reference>
<comment type="caution">
    <text evidence="2">The sequence shown here is derived from an EMBL/GenBank/DDBJ whole genome shotgun (WGS) entry which is preliminary data.</text>
</comment>
<name>A0ABT1UMM4_9GAMM</name>
<organism evidence="2 3">
    <name type="scientific">Methylomonas aurea</name>
    <dbReference type="NCBI Taxonomy" id="2952224"/>
    <lineage>
        <taxon>Bacteria</taxon>
        <taxon>Pseudomonadati</taxon>
        <taxon>Pseudomonadota</taxon>
        <taxon>Gammaproteobacteria</taxon>
        <taxon>Methylococcales</taxon>
        <taxon>Methylococcaceae</taxon>
        <taxon>Methylomonas</taxon>
    </lineage>
</organism>
<gene>
    <name evidence="2" type="ORF">NP603_17605</name>
</gene>
<keyword evidence="3" id="KW-1185">Reference proteome</keyword>
<dbReference type="EMBL" id="JANIBM010000031">
    <property type="protein sequence ID" value="MCQ8182944.1"/>
    <property type="molecule type" value="Genomic_DNA"/>
</dbReference>
<dbReference type="Proteomes" id="UP001524569">
    <property type="component" value="Unassembled WGS sequence"/>
</dbReference>
<evidence type="ECO:0000256" key="1">
    <source>
        <dbReference type="SAM" id="MobiDB-lite"/>
    </source>
</evidence>
<evidence type="ECO:0000313" key="2">
    <source>
        <dbReference type="EMBL" id="MCQ8182944.1"/>
    </source>
</evidence>
<protein>
    <submittedName>
        <fullName evidence="2">Uncharacterized protein</fullName>
    </submittedName>
</protein>
<feature type="region of interest" description="Disordered" evidence="1">
    <location>
        <begin position="33"/>
        <end position="89"/>
    </location>
</feature>